<dbReference type="SUPFAM" id="SSF110738">
    <property type="entry name" value="Glycerate kinase I"/>
    <property type="match status" value="1"/>
</dbReference>
<dbReference type="Proteomes" id="UP000190625">
    <property type="component" value="Unassembled WGS sequence"/>
</dbReference>
<accession>A0A1T4K2Q6</accession>
<comment type="similarity">
    <text evidence="1 4">Belongs to the glycerate kinase type-1 family.</text>
</comment>
<reference evidence="6" key="1">
    <citation type="submission" date="2017-02" db="EMBL/GenBank/DDBJ databases">
        <authorList>
            <person name="Varghese N."/>
            <person name="Submissions S."/>
        </authorList>
    </citation>
    <scope>NUCLEOTIDE SEQUENCE [LARGE SCALE GENOMIC DNA]</scope>
    <source>
        <strain evidence="6">ATCC BAA-73</strain>
    </source>
</reference>
<evidence type="ECO:0000256" key="1">
    <source>
        <dbReference type="ARBA" id="ARBA00006284"/>
    </source>
</evidence>
<organism evidence="5 6">
    <name type="scientific">Selenihalanaerobacter shriftii</name>
    <dbReference type="NCBI Taxonomy" id="142842"/>
    <lineage>
        <taxon>Bacteria</taxon>
        <taxon>Bacillati</taxon>
        <taxon>Bacillota</taxon>
        <taxon>Clostridia</taxon>
        <taxon>Halanaerobiales</taxon>
        <taxon>Halobacteroidaceae</taxon>
        <taxon>Selenihalanaerobacter</taxon>
    </lineage>
</organism>
<dbReference type="InterPro" id="IPR018197">
    <property type="entry name" value="Glycerate_kinase_RE-like"/>
</dbReference>
<keyword evidence="3 4" id="KW-0418">Kinase</keyword>
<keyword evidence="2 4" id="KW-0808">Transferase</keyword>
<dbReference type="NCBIfam" id="TIGR00045">
    <property type="entry name" value="glycerate kinase"/>
    <property type="match status" value="1"/>
</dbReference>
<sequence length="378" mass="39764">MMKVLVAPDSFKGSLTALEVAESLERGLQRAESQFEIEKLPMADGGEGTVRSLVDATDGRIVTQIVTGPLGNEVEAFFGVLGDGDTAVIEMAAASGLPLVHKDKRDPKKTTTYGTGELIKFALDEGCKKLIIGIGGSATNDCGVGMAQALGGEFLDKDGNNVGFGGGELENVQKLDLTDLDSRLEEVEIQVACDVDNTLYGKNGAAYIYGPQKGATPEVVKELDEGLKNIAQVIKSDLNKDVNNIPGAGAAGGLGAGLTAFLGAELKPGVDIVIEASKIEDKVKEVDMIITGEGMIDSQTIFGKTPIGVARVAKKHDRPVIGIAGSLGNGANKVYEEGIDTLFSIVDKPMELKNAMEQAQELLERLGENIGRILNISY</sequence>
<evidence type="ECO:0000256" key="2">
    <source>
        <dbReference type="ARBA" id="ARBA00022679"/>
    </source>
</evidence>
<dbReference type="PANTHER" id="PTHR21599">
    <property type="entry name" value="GLYCERATE KINASE"/>
    <property type="match status" value="1"/>
</dbReference>
<evidence type="ECO:0000313" key="6">
    <source>
        <dbReference type="Proteomes" id="UP000190625"/>
    </source>
</evidence>
<dbReference type="InterPro" id="IPR018193">
    <property type="entry name" value="Glyc_kinase_flavodox-like_fold"/>
</dbReference>
<dbReference type="PIRSF" id="PIRSF006078">
    <property type="entry name" value="GlxK"/>
    <property type="match status" value="1"/>
</dbReference>
<dbReference type="Pfam" id="PF02595">
    <property type="entry name" value="Gly_kinase"/>
    <property type="match status" value="1"/>
</dbReference>
<evidence type="ECO:0000313" key="5">
    <source>
        <dbReference type="EMBL" id="SJZ36730.1"/>
    </source>
</evidence>
<keyword evidence="6" id="KW-1185">Reference proteome</keyword>
<dbReference type="InterPro" id="IPR004381">
    <property type="entry name" value="Glycerate_kinase"/>
</dbReference>
<dbReference type="STRING" id="142842.SAMN02745118_00573"/>
<dbReference type="GO" id="GO:0031388">
    <property type="term" value="P:organic acid phosphorylation"/>
    <property type="evidence" value="ECO:0007669"/>
    <property type="project" value="UniProtKB-UniRule"/>
</dbReference>
<dbReference type="Gene3D" id="3.40.50.10350">
    <property type="entry name" value="Glycerate kinase, domain 1"/>
    <property type="match status" value="1"/>
</dbReference>
<evidence type="ECO:0000256" key="3">
    <source>
        <dbReference type="ARBA" id="ARBA00022777"/>
    </source>
</evidence>
<dbReference type="EMBL" id="FUWM01000005">
    <property type="protein sequence ID" value="SJZ36730.1"/>
    <property type="molecule type" value="Genomic_DNA"/>
</dbReference>
<evidence type="ECO:0000256" key="4">
    <source>
        <dbReference type="PIRNR" id="PIRNR006078"/>
    </source>
</evidence>
<protein>
    <submittedName>
        <fullName evidence="5">Glycerate kinase</fullName>
    </submittedName>
</protein>
<dbReference type="PANTHER" id="PTHR21599:SF0">
    <property type="entry name" value="GLYCERATE KINASE"/>
    <property type="match status" value="1"/>
</dbReference>
<dbReference type="AlphaFoldDB" id="A0A1T4K2Q6"/>
<dbReference type="InterPro" id="IPR036129">
    <property type="entry name" value="Glycerate_kinase_sf"/>
</dbReference>
<dbReference type="Gene3D" id="3.90.1510.10">
    <property type="entry name" value="Glycerate kinase, domain 2"/>
    <property type="match status" value="1"/>
</dbReference>
<dbReference type="GO" id="GO:0008887">
    <property type="term" value="F:glycerate kinase activity"/>
    <property type="evidence" value="ECO:0007669"/>
    <property type="project" value="UniProtKB-UniRule"/>
</dbReference>
<name>A0A1T4K2Q6_9FIRM</name>
<gene>
    <name evidence="5" type="ORF">SAMN02745118_00573</name>
</gene>
<proteinExistence type="inferred from homology"/>